<dbReference type="Pfam" id="PF20653">
    <property type="entry name" value="COG6_C"/>
    <property type="match status" value="1"/>
</dbReference>
<evidence type="ECO:0000259" key="13">
    <source>
        <dbReference type="Pfam" id="PF06419"/>
    </source>
</evidence>
<dbReference type="InterPro" id="IPR048369">
    <property type="entry name" value="COG6_C"/>
</dbReference>
<evidence type="ECO:0000256" key="6">
    <source>
        <dbReference type="ARBA" id="ARBA00022448"/>
    </source>
</evidence>
<evidence type="ECO:0000313" key="16">
    <source>
        <dbReference type="Proteomes" id="UP000198287"/>
    </source>
</evidence>
<feature type="domain" description="Conserved Oligomeric Golgi complex subunit 6 C-terminal" evidence="14">
    <location>
        <begin position="187"/>
        <end position="618"/>
    </location>
</feature>
<dbReference type="InterPro" id="IPR010490">
    <property type="entry name" value="COG6"/>
</dbReference>
<keyword evidence="6 11" id="KW-0813">Transport</keyword>
<dbReference type="Proteomes" id="UP000198287">
    <property type="component" value="Unassembled WGS sequence"/>
</dbReference>
<dbReference type="OrthoDB" id="272987at2759"/>
<evidence type="ECO:0000256" key="7">
    <source>
        <dbReference type="ARBA" id="ARBA00022927"/>
    </source>
</evidence>
<evidence type="ECO:0000259" key="14">
    <source>
        <dbReference type="Pfam" id="PF20653"/>
    </source>
</evidence>
<keyword evidence="12" id="KW-0175">Coiled coil</keyword>
<evidence type="ECO:0000313" key="15">
    <source>
        <dbReference type="EMBL" id="OXA64678.1"/>
    </source>
</evidence>
<evidence type="ECO:0000256" key="12">
    <source>
        <dbReference type="SAM" id="Coils"/>
    </source>
</evidence>
<comment type="function">
    <text evidence="1 11">Required for normal Golgi function.</text>
</comment>
<dbReference type="GO" id="GO:0000139">
    <property type="term" value="C:Golgi membrane"/>
    <property type="evidence" value="ECO:0007669"/>
    <property type="project" value="UniProtKB-SubCell"/>
</dbReference>
<dbReference type="InterPro" id="IPR048368">
    <property type="entry name" value="COG6_N"/>
</dbReference>
<feature type="coiled-coil region" evidence="12">
    <location>
        <begin position="102"/>
        <end position="129"/>
    </location>
</feature>
<accession>A0A226F5H0</accession>
<dbReference type="PANTHER" id="PTHR21506">
    <property type="entry name" value="COMPONENT OF OLIGOMERIC GOLGI COMPLEX 6"/>
    <property type="match status" value="1"/>
</dbReference>
<dbReference type="OMA" id="HSCLDFF"/>
<dbReference type="GO" id="GO:0006891">
    <property type="term" value="P:intra-Golgi vesicle-mediated transport"/>
    <property type="evidence" value="ECO:0007669"/>
    <property type="project" value="UniProtKB-UniRule"/>
</dbReference>
<evidence type="ECO:0000256" key="3">
    <source>
        <dbReference type="ARBA" id="ARBA00011023"/>
    </source>
</evidence>
<sequence>MSLEPDLQTAVNGISNLRITTDQKLLDGLSQLSNCASKEDLHLSPISRKKRRPDLKTLIENQQILYYKQFLGSITEIRDGVEHLHSNLSDLNEICESMSTNLRASKQSSRNLIDEISKLESERKKLMVEKNLAQAYLNAFQLSGEDLKILRTTDSSTAILNEDFFKVFERIQQIQTNVAILLKVGHQATAVEIMDQMGLLHETALEKIYRWAQSRVKHVENPELSDVLAKSLSYLQIRPMLLKYVLDEYCTHRRSLFVRSYIDALTGAGNIKGIELIGGADPARYIGDMLAFIHQSIPNEKENLTILLKHCNKIDLNDKIVTCMSTIMDGVCRPLNVRLEQTILSGLDCPVMNKIDMCIKFYVETIEQILPVSNLLATLTELYSLCHQTFINQLRCQVQAEVGEYRPPGPDLTPSPIIQALLSLLGDLLKDTLPSSPEQAEILIQLVTSPVVSQINDVANRLGSPDMGVYLCNCLNQINIFLEIYPITKTISNTLKSQIDSQMDRLSSEQSSWLIAQLGISHMYTILNDKVETPLSTVPGMDSASLKIFVNKLDSVINDPESVLLPQIYHLSDTGTRKYVQQQSFRILAAIYRKVYEAVINPKNGYPSEILKMDPKTLEDSLCSDTTEVDTKDT</sequence>
<dbReference type="GO" id="GO:0015031">
    <property type="term" value="P:protein transport"/>
    <property type="evidence" value="ECO:0007669"/>
    <property type="project" value="UniProtKB-KW"/>
</dbReference>
<comment type="subcellular location">
    <subcellularLocation>
        <location evidence="2 11">Golgi apparatus membrane</location>
        <topology evidence="2 11">Peripheral membrane protein</topology>
    </subcellularLocation>
</comment>
<keyword evidence="9 11" id="KW-0472">Membrane</keyword>
<keyword evidence="16" id="KW-1185">Reference proteome</keyword>
<dbReference type="PANTHER" id="PTHR21506:SF0">
    <property type="entry name" value="CONSERVED OLIGOMERIC GOLGI COMPLEX SUBUNIT 6"/>
    <property type="match status" value="1"/>
</dbReference>
<dbReference type="AlphaFoldDB" id="A0A226F5H0"/>
<evidence type="ECO:0000256" key="5">
    <source>
        <dbReference type="ARBA" id="ARBA00020973"/>
    </source>
</evidence>
<dbReference type="STRING" id="158441.A0A226F5H0"/>
<dbReference type="EMBL" id="LNIX01000001">
    <property type="protein sequence ID" value="OXA64678.1"/>
    <property type="molecule type" value="Genomic_DNA"/>
</dbReference>
<name>A0A226F5H0_FOLCA</name>
<dbReference type="GO" id="GO:0017119">
    <property type="term" value="C:Golgi transport complex"/>
    <property type="evidence" value="ECO:0007669"/>
    <property type="project" value="UniProtKB-UniRule"/>
</dbReference>
<reference evidence="15 16" key="1">
    <citation type="submission" date="2015-12" db="EMBL/GenBank/DDBJ databases">
        <title>The genome of Folsomia candida.</title>
        <authorList>
            <person name="Faddeeva A."/>
            <person name="Derks M.F."/>
            <person name="Anvar Y."/>
            <person name="Smit S."/>
            <person name="Van Straalen N."/>
            <person name="Roelofs D."/>
        </authorList>
    </citation>
    <scope>NUCLEOTIDE SEQUENCE [LARGE SCALE GENOMIC DNA]</scope>
    <source>
        <strain evidence="15 16">VU population</strain>
        <tissue evidence="15">Whole body</tissue>
    </source>
</reference>
<evidence type="ECO:0000256" key="8">
    <source>
        <dbReference type="ARBA" id="ARBA00023034"/>
    </source>
</evidence>
<comment type="caution">
    <text evidence="15">The sequence shown here is derived from an EMBL/GenBank/DDBJ whole genome shotgun (WGS) entry which is preliminary data.</text>
</comment>
<dbReference type="SMART" id="SM01087">
    <property type="entry name" value="COG6"/>
    <property type="match status" value="1"/>
</dbReference>
<comment type="subunit">
    <text evidence="4">Component of the conserved oligomeric Golgi complex which is composed of eight different subunits and is required for normal Golgi morphology and localization.</text>
</comment>
<proteinExistence type="inferred from homology"/>
<dbReference type="Pfam" id="PF06419">
    <property type="entry name" value="COG6_N"/>
    <property type="match status" value="1"/>
</dbReference>
<gene>
    <name evidence="15" type="ORF">Fcan01_01879</name>
</gene>
<evidence type="ECO:0000256" key="11">
    <source>
        <dbReference type="RuleBase" id="RU365075"/>
    </source>
</evidence>
<comment type="similarity">
    <text evidence="3 11">Belongs to the COG6 family.</text>
</comment>
<keyword evidence="7 11" id="KW-0653">Protein transport</keyword>
<evidence type="ECO:0000256" key="4">
    <source>
        <dbReference type="ARBA" id="ARBA00011166"/>
    </source>
</evidence>
<feature type="domain" description="Conserved oligomeric complex COG6 N-terminal" evidence="13">
    <location>
        <begin position="51"/>
        <end position="152"/>
    </location>
</feature>
<organism evidence="15 16">
    <name type="scientific">Folsomia candida</name>
    <name type="common">Springtail</name>
    <dbReference type="NCBI Taxonomy" id="158441"/>
    <lineage>
        <taxon>Eukaryota</taxon>
        <taxon>Metazoa</taxon>
        <taxon>Ecdysozoa</taxon>
        <taxon>Arthropoda</taxon>
        <taxon>Hexapoda</taxon>
        <taxon>Collembola</taxon>
        <taxon>Entomobryomorpha</taxon>
        <taxon>Isotomoidea</taxon>
        <taxon>Isotomidae</taxon>
        <taxon>Proisotominae</taxon>
        <taxon>Folsomia</taxon>
    </lineage>
</organism>
<keyword evidence="8 11" id="KW-0333">Golgi apparatus</keyword>
<evidence type="ECO:0000256" key="2">
    <source>
        <dbReference type="ARBA" id="ARBA00004395"/>
    </source>
</evidence>
<evidence type="ECO:0000256" key="1">
    <source>
        <dbReference type="ARBA" id="ARBA00003627"/>
    </source>
</evidence>
<protein>
    <recommendedName>
        <fullName evidence="5 11">Conserved oligomeric Golgi complex subunit 6</fullName>
        <shortName evidence="11">COG complex subunit 6</shortName>
    </recommendedName>
    <alternativeName>
        <fullName evidence="10 11">Component of oligomeric Golgi complex 6</fullName>
    </alternativeName>
</protein>
<evidence type="ECO:0000256" key="10">
    <source>
        <dbReference type="ARBA" id="ARBA00031348"/>
    </source>
</evidence>
<evidence type="ECO:0000256" key="9">
    <source>
        <dbReference type="ARBA" id="ARBA00023136"/>
    </source>
</evidence>